<evidence type="ECO:0000313" key="1">
    <source>
        <dbReference type="EMBL" id="AJR28521.1"/>
    </source>
</evidence>
<accession>A0A0D3R1M3</accession>
<keyword evidence="2" id="KW-1185">Reference proteome</keyword>
<dbReference type="Proteomes" id="UP000164199">
    <property type="component" value="Segment"/>
</dbReference>
<protein>
    <submittedName>
        <fullName evidence="1">Uncharacterized protein</fullName>
    </submittedName>
</protein>
<dbReference type="OrthoDB" id="23499at10239"/>
<organism evidence="1 2">
    <name type="scientific">Mosqueiro virus</name>
    <dbReference type="NCBI Taxonomy" id="200403"/>
    <lineage>
        <taxon>Viruses</taxon>
        <taxon>Riboviria</taxon>
        <taxon>Orthornavirae</taxon>
        <taxon>Negarnaviricota</taxon>
        <taxon>Haploviricotina</taxon>
        <taxon>Monjiviricetes</taxon>
        <taxon>Mononegavirales</taxon>
        <taxon>Rhabdoviridae</taxon>
        <taxon>Alpharhabdovirinae</taxon>
        <taxon>Hapavirus</taxon>
        <taxon>Hapavirus mosqueiro</taxon>
    </lineage>
</organism>
<sequence length="162" mass="18565">MEFFVSLGLSFSSTKKNITLEDIDLMIKKMVVRTHQIHGLPVDLGGLLINLLWEHTDFRTDCRGNLMGYGYLEASLSTPGTLVQVDLMDKTFCIHDGWEHDDLGIIDQVDYKVCVYPSPMEDPVPIMEYWIPVDVSYGNYLRRNPDIVANLYGFKHLISLCY</sequence>
<proteinExistence type="predicted"/>
<name>A0A0D3R1M3_9RHAB</name>
<dbReference type="GeneID" id="32707877"/>
<dbReference type="KEGG" id="vg:32707877"/>
<dbReference type="RefSeq" id="YP_009361963.1">
    <property type="nucleotide sequence ID" value="NC_034448.1"/>
</dbReference>
<evidence type="ECO:0000313" key="2">
    <source>
        <dbReference type="Proteomes" id="UP000164199"/>
    </source>
</evidence>
<dbReference type="EMBL" id="KM205014">
    <property type="protein sequence ID" value="AJR28521.1"/>
    <property type="molecule type" value="Viral_cRNA"/>
</dbReference>
<reference evidence="1 2" key="1">
    <citation type="journal article" date="2015" name="PLoS Pathog.">
        <title>Evolution of genome size and complexity in the rhabdoviridae.</title>
        <authorList>
            <person name="Walker P.J."/>
            <person name="Firth C."/>
            <person name="Widen S.G."/>
            <person name="Blasdell K.R."/>
            <person name="Guzman H."/>
            <person name="Wood T.G."/>
            <person name="Paradkar P.N."/>
            <person name="Holmes E.C."/>
            <person name="Tesh R.B."/>
            <person name="Vasilakis N."/>
        </authorList>
    </citation>
    <scope>NUCLEOTIDE SEQUENCE [LARGE SCALE GENOMIC DNA]</scope>
    <source>
        <strain evidence="1">BeAr185559</strain>
    </source>
</reference>